<keyword evidence="1" id="KW-0472">Membrane</keyword>
<dbReference type="KEGG" id="som:SOMG_02063"/>
<keyword evidence="1" id="KW-0812">Transmembrane</keyword>
<dbReference type="AlphaFoldDB" id="A0AAE9W9B4"/>
<evidence type="ECO:0000313" key="3">
    <source>
        <dbReference type="Proteomes" id="UP001212411"/>
    </source>
</evidence>
<feature type="transmembrane region" description="Helical" evidence="1">
    <location>
        <begin position="6"/>
        <end position="24"/>
    </location>
</feature>
<dbReference type="EMBL" id="CP115611">
    <property type="protein sequence ID" value="WBW71710.1"/>
    <property type="molecule type" value="Genomic_DNA"/>
</dbReference>
<protein>
    <submittedName>
        <fullName evidence="2">Uncharacterized protein</fullName>
    </submittedName>
</protein>
<reference evidence="2 3" key="1">
    <citation type="journal article" date="2023" name="G3 (Bethesda)">
        <title>A high-quality reference genome for the fission yeast Schizosaccharomyces osmophilus.</title>
        <authorList>
            <person name="Jia G.S."/>
            <person name="Zhang W.C."/>
            <person name="Liang Y."/>
            <person name="Liu X.H."/>
            <person name="Rhind N."/>
            <person name="Pidoux A."/>
            <person name="Brysch-Herzberg M."/>
            <person name="Du L.L."/>
        </authorList>
    </citation>
    <scope>NUCLEOTIDE SEQUENCE [LARGE SCALE GENOMIC DNA]</scope>
    <source>
        <strain evidence="2 3">CBS 15793</strain>
    </source>
</reference>
<proteinExistence type="predicted"/>
<accession>A0AAE9W9B4</accession>
<gene>
    <name evidence="2" type="ORF">SOMG_02063</name>
</gene>
<dbReference type="GeneID" id="80875545"/>
<sequence>MTCYDQLYQTYITSLFVSILYLMLGKTRSNESVVQSVQQERVDIDEEIHLLKVVYRISNG</sequence>
<evidence type="ECO:0000256" key="1">
    <source>
        <dbReference type="SAM" id="Phobius"/>
    </source>
</evidence>
<name>A0AAE9W9B4_9SCHI</name>
<dbReference type="RefSeq" id="XP_056035953.1">
    <property type="nucleotide sequence ID" value="XM_056180856.1"/>
</dbReference>
<organism evidence="2 3">
    <name type="scientific">Schizosaccharomyces osmophilus</name>
    <dbReference type="NCBI Taxonomy" id="2545709"/>
    <lineage>
        <taxon>Eukaryota</taxon>
        <taxon>Fungi</taxon>
        <taxon>Dikarya</taxon>
        <taxon>Ascomycota</taxon>
        <taxon>Taphrinomycotina</taxon>
        <taxon>Schizosaccharomycetes</taxon>
        <taxon>Schizosaccharomycetales</taxon>
        <taxon>Schizosaccharomycetaceae</taxon>
        <taxon>Schizosaccharomyces</taxon>
    </lineage>
</organism>
<dbReference type="Proteomes" id="UP001212411">
    <property type="component" value="Chromosome 1"/>
</dbReference>
<keyword evidence="1" id="KW-1133">Transmembrane helix</keyword>
<evidence type="ECO:0000313" key="2">
    <source>
        <dbReference type="EMBL" id="WBW71710.1"/>
    </source>
</evidence>
<keyword evidence="3" id="KW-1185">Reference proteome</keyword>